<evidence type="ECO:0000313" key="2">
    <source>
        <dbReference type="EMBL" id="KAH3683029.1"/>
    </source>
</evidence>
<accession>A0A9P8TLE0</accession>
<reference evidence="2" key="1">
    <citation type="journal article" date="2021" name="Open Biol.">
        <title>Shared evolutionary footprints suggest mitochondrial oxidative damage underlies multiple complex I losses in fungi.</title>
        <authorList>
            <person name="Schikora-Tamarit M.A."/>
            <person name="Marcet-Houben M."/>
            <person name="Nosek J."/>
            <person name="Gabaldon T."/>
        </authorList>
    </citation>
    <scope>NUCLEOTIDE SEQUENCE</scope>
    <source>
        <strain evidence="2">CBS2887</strain>
    </source>
</reference>
<proteinExistence type="predicted"/>
<dbReference type="Proteomes" id="UP000774326">
    <property type="component" value="Unassembled WGS sequence"/>
</dbReference>
<reference evidence="2" key="2">
    <citation type="submission" date="2021-01" db="EMBL/GenBank/DDBJ databases">
        <authorList>
            <person name="Schikora-Tamarit M.A."/>
        </authorList>
    </citation>
    <scope>NUCLEOTIDE SEQUENCE</scope>
    <source>
        <strain evidence="2">CBS2887</strain>
    </source>
</reference>
<feature type="region of interest" description="Disordered" evidence="1">
    <location>
        <begin position="43"/>
        <end position="133"/>
    </location>
</feature>
<dbReference type="EMBL" id="JAEUBG010003278">
    <property type="protein sequence ID" value="KAH3683029.1"/>
    <property type="molecule type" value="Genomic_DNA"/>
</dbReference>
<feature type="compositionally biased region" description="Basic and acidic residues" evidence="1">
    <location>
        <begin position="58"/>
        <end position="67"/>
    </location>
</feature>
<dbReference type="AlphaFoldDB" id="A0A9P8TLE0"/>
<comment type="caution">
    <text evidence="2">The sequence shown here is derived from an EMBL/GenBank/DDBJ whole genome shotgun (WGS) entry which is preliminary data.</text>
</comment>
<sequence length="157" mass="17582">MAEVMKGVKKEIKKPHNQLAEEATPMALDLILIGYVSETQTETHGPQNLWRRFGNQHWRQDSDRTDSETSDNSTDEVLVPLALVRRDLNQNTDNSPSDSKVPKRSLKSAILVKPPTVPVSQPKTKPPNATSRHNKEMKMYSEAFFSGIPVTASGWNS</sequence>
<gene>
    <name evidence="2" type="ORF">WICPIJ_005998</name>
</gene>
<evidence type="ECO:0000313" key="3">
    <source>
        <dbReference type="Proteomes" id="UP000774326"/>
    </source>
</evidence>
<evidence type="ECO:0000256" key="1">
    <source>
        <dbReference type="SAM" id="MobiDB-lite"/>
    </source>
</evidence>
<organism evidence="2 3">
    <name type="scientific">Wickerhamomyces pijperi</name>
    <name type="common">Yeast</name>
    <name type="synonym">Pichia pijperi</name>
    <dbReference type="NCBI Taxonomy" id="599730"/>
    <lineage>
        <taxon>Eukaryota</taxon>
        <taxon>Fungi</taxon>
        <taxon>Dikarya</taxon>
        <taxon>Ascomycota</taxon>
        <taxon>Saccharomycotina</taxon>
        <taxon>Saccharomycetes</taxon>
        <taxon>Phaffomycetales</taxon>
        <taxon>Wickerhamomycetaceae</taxon>
        <taxon>Wickerhamomyces</taxon>
    </lineage>
</organism>
<feature type="compositionally biased region" description="Polar residues" evidence="1">
    <location>
        <begin position="118"/>
        <end position="131"/>
    </location>
</feature>
<feature type="compositionally biased region" description="Polar residues" evidence="1">
    <location>
        <begin position="89"/>
        <end position="98"/>
    </location>
</feature>
<dbReference type="OrthoDB" id="10617201at2759"/>
<name>A0A9P8TLE0_WICPI</name>
<keyword evidence="3" id="KW-1185">Reference proteome</keyword>
<protein>
    <submittedName>
        <fullName evidence="2">Uncharacterized protein</fullName>
    </submittedName>
</protein>